<evidence type="ECO:0000256" key="2">
    <source>
        <dbReference type="ARBA" id="ARBA00022737"/>
    </source>
</evidence>
<proteinExistence type="inferred from homology"/>
<comment type="similarity">
    <text evidence="1">Belongs to the PPR family. P subfamily.</text>
</comment>
<name>A0A8J5H4B9_ZINOF</name>
<feature type="region of interest" description="Disordered" evidence="5">
    <location>
        <begin position="345"/>
        <end position="364"/>
    </location>
</feature>
<dbReference type="PANTHER" id="PTHR47938">
    <property type="entry name" value="RESPIRATORY COMPLEX I CHAPERONE (CIA84), PUTATIVE (AFU_ORTHOLOGUE AFUA_2G06020)-RELATED"/>
    <property type="match status" value="1"/>
</dbReference>
<dbReference type="Pfam" id="PF01535">
    <property type="entry name" value="PPR"/>
    <property type="match status" value="2"/>
</dbReference>
<organism evidence="6 7">
    <name type="scientific">Zingiber officinale</name>
    <name type="common">Ginger</name>
    <name type="synonym">Amomum zingiber</name>
    <dbReference type="NCBI Taxonomy" id="94328"/>
    <lineage>
        <taxon>Eukaryota</taxon>
        <taxon>Viridiplantae</taxon>
        <taxon>Streptophyta</taxon>
        <taxon>Embryophyta</taxon>
        <taxon>Tracheophyta</taxon>
        <taxon>Spermatophyta</taxon>
        <taxon>Magnoliopsida</taxon>
        <taxon>Liliopsida</taxon>
        <taxon>Zingiberales</taxon>
        <taxon>Zingiberaceae</taxon>
        <taxon>Zingiber</taxon>
    </lineage>
</organism>
<feature type="repeat" description="PPR" evidence="3">
    <location>
        <begin position="613"/>
        <end position="647"/>
    </location>
</feature>
<evidence type="ECO:0000256" key="4">
    <source>
        <dbReference type="SAM" id="Coils"/>
    </source>
</evidence>
<reference evidence="6 7" key="1">
    <citation type="submission" date="2020-08" db="EMBL/GenBank/DDBJ databases">
        <title>Plant Genome Project.</title>
        <authorList>
            <person name="Zhang R.-G."/>
        </authorList>
    </citation>
    <scope>NUCLEOTIDE SEQUENCE [LARGE SCALE GENOMIC DNA]</scope>
    <source>
        <tissue evidence="6">Rhizome</tissue>
    </source>
</reference>
<dbReference type="Proteomes" id="UP000734854">
    <property type="component" value="Unassembled WGS sequence"/>
</dbReference>
<evidence type="ECO:0000256" key="1">
    <source>
        <dbReference type="ARBA" id="ARBA00007626"/>
    </source>
</evidence>
<comment type="caution">
    <text evidence="6">The sequence shown here is derived from an EMBL/GenBank/DDBJ whole genome shotgun (WGS) entry which is preliminary data.</text>
</comment>
<dbReference type="GO" id="GO:0003729">
    <property type="term" value="F:mRNA binding"/>
    <property type="evidence" value="ECO:0007669"/>
    <property type="project" value="TreeGrafter"/>
</dbReference>
<feature type="repeat" description="PPR" evidence="3">
    <location>
        <begin position="720"/>
        <end position="754"/>
    </location>
</feature>
<dbReference type="InterPro" id="IPR002885">
    <property type="entry name" value="PPR_rpt"/>
</dbReference>
<evidence type="ECO:0000313" key="6">
    <source>
        <dbReference type="EMBL" id="KAG6520055.1"/>
    </source>
</evidence>
<protein>
    <recommendedName>
        <fullName evidence="8">Pentatricopeptide repeat-containing protein</fullName>
    </recommendedName>
</protein>
<dbReference type="Pfam" id="PF13041">
    <property type="entry name" value="PPR_2"/>
    <property type="match status" value="2"/>
</dbReference>
<dbReference type="PANTHER" id="PTHR47938:SF9">
    <property type="entry name" value="OS10G0422300 PROTEIN"/>
    <property type="match status" value="1"/>
</dbReference>
<feature type="repeat" description="PPR" evidence="3">
    <location>
        <begin position="533"/>
        <end position="567"/>
    </location>
</feature>
<dbReference type="NCBIfam" id="TIGR00756">
    <property type="entry name" value="PPR"/>
    <property type="match status" value="4"/>
</dbReference>
<feature type="repeat" description="PPR" evidence="3">
    <location>
        <begin position="648"/>
        <end position="682"/>
    </location>
</feature>
<evidence type="ECO:0000256" key="3">
    <source>
        <dbReference type="PROSITE-ProRule" id="PRU00708"/>
    </source>
</evidence>
<evidence type="ECO:0008006" key="8">
    <source>
        <dbReference type="Google" id="ProtNLM"/>
    </source>
</evidence>
<sequence length="838" mass="95665">MVRASSPMGESRRSPVHRSSASRSTLDKKSEAPLIISRKICRLSQPSVGHSSLSIPTCFPVGSLGPLIHSPAQLSRTSVGLESYSIIANLPLATITLLKRGIIEVKAERISLGHRDARVAVHGQEASLVELQASMATLEAQKDQLETQLVENGKLPADSSLRVIDLLKINDNIPDEDSDSRLLRLDLKGRLVMQIYFWAQKELGERRGAFRSFHVLRVFVHHRKWEGGLVELPSSGEETKGLLLCLFQRPQKRRGDSPTRAHSMRVPHRDATTAPLLPFLREVGRRGFVTVQKHPLIWGHCAAQEPRRDFIMLRPKLAWVLHRRFFNPLPSPLLSPRFLSSSSEPTEVVTAPKPTPPQMEPSPDADSLAHLLIRHYNPFHAMESPLQLAGVGLSNPLVLQTLLRLRHASKVALGFFIWARDHAHYQHAADAYDLMVDILGRVRQFDVAWQLVIEMDQRGVGPSPRTFSVLIRRHVAAGLTRQAIRAFDDMEAFVGREPNGDEFKMLLDTLCKYGYPKIATELFNKRKYKYEPDEKTYTILVYGWCKVNRHDMAQRFLNEMVDQGLEPNVVTYNILLNGMCRRVSLHPDYRFDRTIQAAEGLLNQMRDRGIEPDVTSYSIILHVYSRAHKPELSLSVFHSMKDKGISPTIATYTSLIKCLASCGRLEDAEELLSEMMHHGICPTPATYNCFFKEYRGRKDADGAIKLYRKMKEMNPMGGPDIHTYNILLGMFSKLGRMQIIQEIWNDMGVTGIGPDLDSYTLLIHGLCEKQKWREACHFFMEMIEKGYLPQKITFETLYRGLIQSDMLRTWRRLKNKVEEEYLKFGAEFQQYHFKPYKR</sequence>
<gene>
    <name evidence="6" type="ORF">ZIOFF_017085</name>
</gene>
<dbReference type="InterPro" id="IPR011990">
    <property type="entry name" value="TPR-like_helical_dom_sf"/>
</dbReference>
<feature type="repeat" description="PPR" evidence="3">
    <location>
        <begin position="428"/>
        <end position="462"/>
    </location>
</feature>
<feature type="region of interest" description="Disordered" evidence="5">
    <location>
        <begin position="1"/>
        <end position="28"/>
    </location>
</feature>
<dbReference type="Pfam" id="PF13812">
    <property type="entry name" value="PPR_3"/>
    <property type="match status" value="1"/>
</dbReference>
<dbReference type="Gene3D" id="1.25.40.10">
    <property type="entry name" value="Tetratricopeptide repeat domain"/>
    <property type="match status" value="4"/>
</dbReference>
<dbReference type="GO" id="GO:0005739">
    <property type="term" value="C:mitochondrion"/>
    <property type="evidence" value="ECO:0007669"/>
    <property type="project" value="TreeGrafter"/>
</dbReference>
<evidence type="ECO:0000256" key="5">
    <source>
        <dbReference type="SAM" id="MobiDB-lite"/>
    </source>
</evidence>
<keyword evidence="2" id="KW-0677">Repeat</keyword>
<feature type="coiled-coil region" evidence="4">
    <location>
        <begin position="121"/>
        <end position="148"/>
    </location>
</feature>
<feature type="repeat" description="PPR" evidence="3">
    <location>
        <begin position="755"/>
        <end position="789"/>
    </location>
</feature>
<dbReference type="PROSITE" id="PS51375">
    <property type="entry name" value="PPR"/>
    <property type="match status" value="6"/>
</dbReference>
<dbReference type="EMBL" id="JACMSC010000005">
    <property type="protein sequence ID" value="KAG6520055.1"/>
    <property type="molecule type" value="Genomic_DNA"/>
</dbReference>
<keyword evidence="7" id="KW-1185">Reference proteome</keyword>
<evidence type="ECO:0000313" key="7">
    <source>
        <dbReference type="Proteomes" id="UP000734854"/>
    </source>
</evidence>
<keyword evidence="4" id="KW-0175">Coiled coil</keyword>
<dbReference type="AlphaFoldDB" id="A0A8J5H4B9"/>
<accession>A0A8J5H4B9</accession>